<dbReference type="PANTHER" id="PTHR14604:SF3">
    <property type="entry name" value="SPERM-ASSOCIATED ANTIGEN 16 PROTEIN"/>
    <property type="match status" value="1"/>
</dbReference>
<feature type="coiled-coil region" evidence="1">
    <location>
        <begin position="113"/>
        <end position="182"/>
    </location>
</feature>
<dbReference type="GO" id="GO:1990716">
    <property type="term" value="C:axonemal central apparatus"/>
    <property type="evidence" value="ECO:0007669"/>
    <property type="project" value="TreeGrafter"/>
</dbReference>
<feature type="region of interest" description="Disordered" evidence="2">
    <location>
        <begin position="224"/>
        <end position="266"/>
    </location>
</feature>
<sequence length="266" mass="30472">MSATKKVQEKEDDRVPSDSEDDFKYEEVSLDDDWSLLEGEEDLEATVKAIKDRAEAKARAAPSRTTHRAQTVDVFLRNFLFQAGMTETLDCFQTEWTEMVQKGLVNAESVDVVPDVHIENQRLESELKIAEREREQYKLAASAAAETLGRVQRARDFHRMQHNRVVQEKNRLIEEMRKLKAQCNSYEPVVKRMNDKYEAVLRQTMLVTLDRDKALSQVNCQSAQHNTLSHSDADEENINKTGVRSVKGTNQPAKTSYISRSPQNPD</sequence>
<dbReference type="Proteomes" id="UP000503349">
    <property type="component" value="Chromosome 19"/>
</dbReference>
<organism evidence="3 4">
    <name type="scientific">Channa argus</name>
    <name type="common">Northern snakehead</name>
    <name type="synonym">Ophicephalus argus</name>
    <dbReference type="NCBI Taxonomy" id="215402"/>
    <lineage>
        <taxon>Eukaryota</taxon>
        <taxon>Metazoa</taxon>
        <taxon>Chordata</taxon>
        <taxon>Craniata</taxon>
        <taxon>Vertebrata</taxon>
        <taxon>Euteleostomi</taxon>
        <taxon>Actinopterygii</taxon>
        <taxon>Neopterygii</taxon>
        <taxon>Teleostei</taxon>
        <taxon>Neoteleostei</taxon>
        <taxon>Acanthomorphata</taxon>
        <taxon>Anabantaria</taxon>
        <taxon>Anabantiformes</taxon>
        <taxon>Channoidei</taxon>
        <taxon>Channidae</taxon>
        <taxon>Channa</taxon>
    </lineage>
</organism>
<dbReference type="AlphaFoldDB" id="A0A6G1QMH7"/>
<dbReference type="InterPro" id="IPR050995">
    <property type="entry name" value="WD-F-box_domain-protein"/>
</dbReference>
<keyword evidence="4" id="KW-1185">Reference proteome</keyword>
<keyword evidence="1" id="KW-0175">Coiled coil</keyword>
<name>A0A6G1QMH7_CHAAH</name>
<protein>
    <submittedName>
        <fullName evidence="3">Sperm-associated antigen 16 protein Pf20 protein-like protein</fullName>
    </submittedName>
</protein>
<evidence type="ECO:0000313" key="4">
    <source>
        <dbReference type="Proteomes" id="UP000503349"/>
    </source>
</evidence>
<reference evidence="3 4" key="1">
    <citation type="submission" date="2019-02" db="EMBL/GenBank/DDBJ databases">
        <title>Opniocepnalus argus genome.</title>
        <authorList>
            <person name="Zhou C."/>
            <person name="Xiao S."/>
        </authorList>
    </citation>
    <scope>NUCLEOTIDE SEQUENCE [LARGE SCALE GENOMIC DNA]</scope>
    <source>
        <strain evidence="3">OARG1902GOOAL</strain>
        <tissue evidence="3">Muscle</tissue>
    </source>
</reference>
<feature type="compositionally biased region" description="Basic and acidic residues" evidence="2">
    <location>
        <begin position="1"/>
        <end position="17"/>
    </location>
</feature>
<gene>
    <name evidence="3" type="ORF">EXN66_Car019201</name>
</gene>
<accession>A0A6G1QMH7</accession>
<evidence type="ECO:0000256" key="2">
    <source>
        <dbReference type="SAM" id="MobiDB-lite"/>
    </source>
</evidence>
<dbReference type="PANTHER" id="PTHR14604">
    <property type="entry name" value="WD40 REPEAT PF20"/>
    <property type="match status" value="1"/>
</dbReference>
<dbReference type="EMBL" id="CM015730">
    <property type="protein sequence ID" value="KAF3703513.1"/>
    <property type="molecule type" value="Genomic_DNA"/>
</dbReference>
<evidence type="ECO:0000313" key="3">
    <source>
        <dbReference type="EMBL" id="KAF3703513.1"/>
    </source>
</evidence>
<proteinExistence type="predicted"/>
<feature type="compositionally biased region" description="Polar residues" evidence="2">
    <location>
        <begin position="239"/>
        <end position="266"/>
    </location>
</feature>
<evidence type="ECO:0000256" key="1">
    <source>
        <dbReference type="SAM" id="Coils"/>
    </source>
</evidence>
<feature type="region of interest" description="Disordered" evidence="2">
    <location>
        <begin position="1"/>
        <end position="22"/>
    </location>
</feature>
<reference evidence="4" key="2">
    <citation type="submission" date="2019-02" db="EMBL/GenBank/DDBJ databases">
        <title>Opniocepnalus argus Var Kimnra genome.</title>
        <authorList>
            <person name="Zhou C."/>
            <person name="Xiao S."/>
        </authorList>
    </citation>
    <scope>NUCLEOTIDE SEQUENCE [LARGE SCALE GENOMIC DNA]</scope>
</reference>
<dbReference type="GO" id="GO:0035082">
    <property type="term" value="P:axoneme assembly"/>
    <property type="evidence" value="ECO:0007669"/>
    <property type="project" value="TreeGrafter"/>
</dbReference>